<comment type="caution">
    <text evidence="1">The sequence shown here is derived from an EMBL/GenBank/DDBJ whole genome shotgun (WGS) entry which is preliminary data.</text>
</comment>
<keyword evidence="2" id="KW-1185">Reference proteome</keyword>
<dbReference type="EMBL" id="CAJVPM010000089">
    <property type="protein sequence ID" value="CAG8435766.1"/>
    <property type="molecule type" value="Genomic_DNA"/>
</dbReference>
<organism evidence="1 2">
    <name type="scientific">Scutellospora calospora</name>
    <dbReference type="NCBI Taxonomy" id="85575"/>
    <lineage>
        <taxon>Eukaryota</taxon>
        <taxon>Fungi</taxon>
        <taxon>Fungi incertae sedis</taxon>
        <taxon>Mucoromycota</taxon>
        <taxon>Glomeromycotina</taxon>
        <taxon>Glomeromycetes</taxon>
        <taxon>Diversisporales</taxon>
        <taxon>Gigasporaceae</taxon>
        <taxon>Scutellospora</taxon>
    </lineage>
</organism>
<reference evidence="1" key="1">
    <citation type="submission" date="2021-06" db="EMBL/GenBank/DDBJ databases">
        <authorList>
            <person name="Kallberg Y."/>
            <person name="Tangrot J."/>
            <person name="Rosling A."/>
        </authorList>
    </citation>
    <scope>NUCLEOTIDE SEQUENCE</scope>
    <source>
        <strain evidence="1">AU212A</strain>
    </source>
</reference>
<evidence type="ECO:0000313" key="2">
    <source>
        <dbReference type="Proteomes" id="UP000789860"/>
    </source>
</evidence>
<evidence type="ECO:0000313" key="1">
    <source>
        <dbReference type="EMBL" id="CAG8435766.1"/>
    </source>
</evidence>
<accession>A0ACA9JUD4</accession>
<name>A0ACA9JUD4_9GLOM</name>
<sequence length="610" mass="71283">MITSKNFVVEKQKLKRDEVKRELRQQLKAARARKRAFNIIKESHKFYEQNDVSDYENLDDHVWSDKDINEKASDYFAVLQTARSKRTQRRKKAELKKAAQNTRSITTYLASALTCSQNSHITSALTSTCESSTESYALMEVKSTKMEAESMEVESMEMESTETKLVEIELLELELMEVESTAGVSAEMDIDEKTKMWQAIEELDRMLKNENNHIDKGVKWRKLLKDNRSRFTKVSSLLDDERISMKIMSYLRSHKFSVNPRILKEYVENEHCKEWRKDIYVDGHECKDVVHYRQTIFLPMMKELEPVLLEYDDKDLTKLVEKNILSEKKNHCVVTHDETTLAANDDKKTGWGPKGEHKLRLKGWGRCIHISEFLCEPLGRVHLTAEQFAAHLKIPNQYVTELLEIGVNYEGYWNVQMLAKQLERAIDILEIALPDMIFVFGFDNSSSHGAFAEDALIVSRMNVGYGGKQPKMRPGQFFDGIKEVMTERGIWNKQLRGKYIKYAENEEITCCNMRKLARQPDFMEQKNVLKEIVLNRVKRYARSHYDYTFQGLRKTVPEALDSVNIITIRKFARKVWRYMDAYRKGLTPSAAEFAVKKYKSHRRIPKNIEL</sequence>
<protein>
    <submittedName>
        <fullName evidence="1">6477_t:CDS:1</fullName>
    </submittedName>
</protein>
<gene>
    <name evidence="1" type="ORF">SCALOS_LOCUS220</name>
</gene>
<dbReference type="Proteomes" id="UP000789860">
    <property type="component" value="Unassembled WGS sequence"/>
</dbReference>
<proteinExistence type="predicted"/>